<dbReference type="SUPFAM" id="SSF47384">
    <property type="entry name" value="Homodimeric domain of signal transducing histidine kinase"/>
    <property type="match status" value="1"/>
</dbReference>
<keyword evidence="15" id="KW-1185">Reference proteome</keyword>
<evidence type="ECO:0000259" key="12">
    <source>
        <dbReference type="PROSITE" id="PS50109"/>
    </source>
</evidence>
<dbReference type="PANTHER" id="PTHR45436:SF8">
    <property type="entry name" value="HISTIDINE KINASE"/>
    <property type="match status" value="1"/>
</dbReference>
<dbReference type="OrthoDB" id="9815202at2"/>
<dbReference type="Pfam" id="PF00512">
    <property type="entry name" value="HisKA"/>
    <property type="match status" value="1"/>
</dbReference>
<feature type="domain" description="HAMP" evidence="13">
    <location>
        <begin position="183"/>
        <end position="236"/>
    </location>
</feature>
<dbReference type="STRING" id="1774969.AUC69_08720"/>
<dbReference type="Proteomes" id="UP000094472">
    <property type="component" value="Unassembled WGS sequence"/>
</dbReference>
<dbReference type="Gene3D" id="3.30.565.10">
    <property type="entry name" value="Histidine kinase-like ATPase, C-terminal domain"/>
    <property type="match status" value="1"/>
</dbReference>
<dbReference type="AlphaFoldDB" id="A0A1E3W1S5"/>
<organism evidence="14 15">
    <name type="scientific">Methyloceanibacter superfactus</name>
    <dbReference type="NCBI Taxonomy" id="1774969"/>
    <lineage>
        <taxon>Bacteria</taxon>
        <taxon>Pseudomonadati</taxon>
        <taxon>Pseudomonadota</taxon>
        <taxon>Alphaproteobacteria</taxon>
        <taxon>Hyphomicrobiales</taxon>
        <taxon>Hyphomicrobiaceae</taxon>
        <taxon>Methyloceanibacter</taxon>
    </lineage>
</organism>
<keyword evidence="9" id="KW-0902">Two-component regulatory system</keyword>
<dbReference type="InterPro" id="IPR004358">
    <property type="entry name" value="Sig_transdc_His_kin-like_C"/>
</dbReference>
<sequence length="485" mass="52450">MTALTKLFRTTTFRLSLTYLALFSVAAVLAVFYIYWNTTVLLSRQLNQTIDAELKGLAEQYRAGGLDQLVRIVAERSQTPGNSLYLVADKDGKQLAGNLSAVSPQLWDSLGPVEFVYSRPAPGGVERRLAFANVFRLPGGYRLIVGRDIEDRRELARLIRTTMLWGLGVMALVGIGGGYWVSRRLLTRIDSLSATTRTIMAGDLTGRLPVSGSGDELDRLSESLNLMLARIEQLMAGLREVSDNIAHDLKTPLNRLRNRVEEALREPHDETAHREALERTIEEADGLIKTFNALLSIARLEAGAAGENRETLDLAALVGDVAELYEPVAEERGIGLRSEAGTPIVIHGDRQLLGQAIANLIDNALKYGALSSDGGNGRAPEVEVRTEAGEGFARIIVADRGPGVPAAERDRVLGRFVRLEASRSEPGSGLGLSLVAAVARLHGGFLRLEDNEPGLRVVLELPTEGDALVNGVAEEPPAGAESRPT</sequence>
<dbReference type="GO" id="GO:0005886">
    <property type="term" value="C:plasma membrane"/>
    <property type="evidence" value="ECO:0007669"/>
    <property type="project" value="TreeGrafter"/>
</dbReference>
<dbReference type="SMART" id="SM00388">
    <property type="entry name" value="HisKA"/>
    <property type="match status" value="1"/>
</dbReference>
<dbReference type="PROSITE" id="PS50109">
    <property type="entry name" value="HIS_KIN"/>
    <property type="match status" value="1"/>
</dbReference>
<keyword evidence="7" id="KW-0418">Kinase</keyword>
<evidence type="ECO:0000256" key="4">
    <source>
        <dbReference type="ARBA" id="ARBA00022553"/>
    </source>
</evidence>
<evidence type="ECO:0000256" key="7">
    <source>
        <dbReference type="ARBA" id="ARBA00022777"/>
    </source>
</evidence>
<dbReference type="InterPro" id="IPR005467">
    <property type="entry name" value="His_kinase_dom"/>
</dbReference>
<evidence type="ECO:0000256" key="3">
    <source>
        <dbReference type="ARBA" id="ARBA00012438"/>
    </source>
</evidence>
<feature type="domain" description="Histidine kinase" evidence="12">
    <location>
        <begin position="244"/>
        <end position="465"/>
    </location>
</feature>
<evidence type="ECO:0000256" key="8">
    <source>
        <dbReference type="ARBA" id="ARBA00022989"/>
    </source>
</evidence>
<dbReference type="Pfam" id="PF02518">
    <property type="entry name" value="HATPase_c"/>
    <property type="match status" value="1"/>
</dbReference>
<comment type="caution">
    <text evidence="14">The sequence shown here is derived from an EMBL/GenBank/DDBJ whole genome shotgun (WGS) entry which is preliminary data.</text>
</comment>
<dbReference type="CDD" id="cd00082">
    <property type="entry name" value="HisKA"/>
    <property type="match status" value="1"/>
</dbReference>
<dbReference type="EC" id="2.7.13.3" evidence="3"/>
<dbReference type="InterPro" id="IPR003660">
    <property type="entry name" value="HAMP_dom"/>
</dbReference>
<evidence type="ECO:0000256" key="1">
    <source>
        <dbReference type="ARBA" id="ARBA00000085"/>
    </source>
</evidence>
<dbReference type="Pfam" id="PF00672">
    <property type="entry name" value="HAMP"/>
    <property type="match status" value="1"/>
</dbReference>
<keyword evidence="10 11" id="KW-0472">Membrane</keyword>
<dbReference type="SUPFAM" id="SSF158472">
    <property type="entry name" value="HAMP domain-like"/>
    <property type="match status" value="1"/>
</dbReference>
<dbReference type="InterPro" id="IPR050428">
    <property type="entry name" value="TCS_sensor_his_kinase"/>
</dbReference>
<evidence type="ECO:0000313" key="14">
    <source>
        <dbReference type="EMBL" id="ODR99689.1"/>
    </source>
</evidence>
<name>A0A1E3W1S5_9HYPH</name>
<keyword evidence="6 11" id="KW-0812">Transmembrane</keyword>
<dbReference type="InterPro" id="IPR003661">
    <property type="entry name" value="HisK_dim/P_dom"/>
</dbReference>
<dbReference type="SUPFAM" id="SSF55874">
    <property type="entry name" value="ATPase domain of HSP90 chaperone/DNA topoisomerase II/histidine kinase"/>
    <property type="match status" value="1"/>
</dbReference>
<dbReference type="GO" id="GO:0000155">
    <property type="term" value="F:phosphorelay sensor kinase activity"/>
    <property type="evidence" value="ECO:0007669"/>
    <property type="project" value="InterPro"/>
</dbReference>
<accession>A0A1E3W1S5</accession>
<keyword evidence="4" id="KW-0597">Phosphoprotein</keyword>
<dbReference type="Gene3D" id="6.10.340.10">
    <property type="match status" value="1"/>
</dbReference>
<dbReference type="SMART" id="SM00304">
    <property type="entry name" value="HAMP"/>
    <property type="match status" value="1"/>
</dbReference>
<dbReference type="Gene3D" id="1.10.287.130">
    <property type="match status" value="1"/>
</dbReference>
<feature type="transmembrane region" description="Helical" evidence="11">
    <location>
        <begin position="16"/>
        <end position="36"/>
    </location>
</feature>
<dbReference type="EMBL" id="LPWF01000016">
    <property type="protein sequence ID" value="ODR99689.1"/>
    <property type="molecule type" value="Genomic_DNA"/>
</dbReference>
<proteinExistence type="predicted"/>
<dbReference type="RefSeq" id="WP_069441234.1">
    <property type="nucleotide sequence ID" value="NZ_LPWF01000016.1"/>
</dbReference>
<protein>
    <recommendedName>
        <fullName evidence="3">histidine kinase</fullName>
        <ecNumber evidence="3">2.7.13.3</ecNumber>
    </recommendedName>
</protein>
<reference evidence="14 15" key="1">
    <citation type="journal article" date="2016" name="Environ. Microbiol.">
        <title>New Methyloceanibacter diversity from North Sea sediments includes methanotroph containing solely the soluble methane monooxygenase.</title>
        <authorList>
            <person name="Vekeman B."/>
            <person name="Kerckhof F.M."/>
            <person name="Cremers G."/>
            <person name="de Vos P."/>
            <person name="Vandamme P."/>
            <person name="Boon N."/>
            <person name="Op den Camp H.J."/>
            <person name="Heylen K."/>
        </authorList>
    </citation>
    <scope>NUCLEOTIDE SEQUENCE [LARGE SCALE GENOMIC DNA]</scope>
    <source>
        <strain evidence="14 15">R-67175</strain>
    </source>
</reference>
<evidence type="ECO:0000256" key="9">
    <source>
        <dbReference type="ARBA" id="ARBA00023012"/>
    </source>
</evidence>
<evidence type="ECO:0000259" key="13">
    <source>
        <dbReference type="PROSITE" id="PS50885"/>
    </source>
</evidence>
<comment type="subcellular location">
    <subcellularLocation>
        <location evidence="2">Membrane</location>
    </subcellularLocation>
</comment>
<evidence type="ECO:0000256" key="10">
    <source>
        <dbReference type="ARBA" id="ARBA00023136"/>
    </source>
</evidence>
<dbReference type="InterPro" id="IPR036890">
    <property type="entry name" value="HATPase_C_sf"/>
</dbReference>
<keyword evidence="5" id="KW-0808">Transferase</keyword>
<dbReference type="PRINTS" id="PR00344">
    <property type="entry name" value="BCTRLSENSOR"/>
</dbReference>
<evidence type="ECO:0000256" key="11">
    <source>
        <dbReference type="SAM" id="Phobius"/>
    </source>
</evidence>
<dbReference type="InterPro" id="IPR036097">
    <property type="entry name" value="HisK_dim/P_sf"/>
</dbReference>
<evidence type="ECO:0000256" key="6">
    <source>
        <dbReference type="ARBA" id="ARBA00022692"/>
    </source>
</evidence>
<dbReference type="CDD" id="cd06225">
    <property type="entry name" value="HAMP"/>
    <property type="match status" value="1"/>
</dbReference>
<dbReference type="SMART" id="SM00387">
    <property type="entry name" value="HATPase_c"/>
    <property type="match status" value="1"/>
</dbReference>
<dbReference type="InterPro" id="IPR003594">
    <property type="entry name" value="HATPase_dom"/>
</dbReference>
<dbReference type="PROSITE" id="PS50885">
    <property type="entry name" value="HAMP"/>
    <property type="match status" value="1"/>
</dbReference>
<gene>
    <name evidence="14" type="ORF">AUC69_08720</name>
</gene>
<dbReference type="PANTHER" id="PTHR45436">
    <property type="entry name" value="SENSOR HISTIDINE KINASE YKOH"/>
    <property type="match status" value="1"/>
</dbReference>
<keyword evidence="8 11" id="KW-1133">Transmembrane helix</keyword>
<feature type="transmembrane region" description="Helical" evidence="11">
    <location>
        <begin position="162"/>
        <end position="181"/>
    </location>
</feature>
<evidence type="ECO:0000313" key="15">
    <source>
        <dbReference type="Proteomes" id="UP000094472"/>
    </source>
</evidence>
<comment type="catalytic activity">
    <reaction evidence="1">
        <text>ATP + protein L-histidine = ADP + protein N-phospho-L-histidine.</text>
        <dbReference type="EC" id="2.7.13.3"/>
    </reaction>
</comment>
<evidence type="ECO:0000256" key="2">
    <source>
        <dbReference type="ARBA" id="ARBA00004370"/>
    </source>
</evidence>
<evidence type="ECO:0000256" key="5">
    <source>
        <dbReference type="ARBA" id="ARBA00022679"/>
    </source>
</evidence>